<evidence type="ECO:0000313" key="1">
    <source>
        <dbReference type="EnsemblMetazoa" id="GPAI034872-PA"/>
    </source>
</evidence>
<dbReference type="AlphaFoldDB" id="A0A1B0A5B5"/>
<accession>A0A1B0A5B5</accession>
<dbReference type="VEuPathDB" id="VectorBase:GPAI034872"/>
<organism evidence="1 2">
    <name type="scientific">Glossina pallidipes</name>
    <name type="common">Tsetse fly</name>
    <dbReference type="NCBI Taxonomy" id="7398"/>
    <lineage>
        <taxon>Eukaryota</taxon>
        <taxon>Metazoa</taxon>
        <taxon>Ecdysozoa</taxon>
        <taxon>Arthropoda</taxon>
        <taxon>Hexapoda</taxon>
        <taxon>Insecta</taxon>
        <taxon>Pterygota</taxon>
        <taxon>Neoptera</taxon>
        <taxon>Endopterygota</taxon>
        <taxon>Diptera</taxon>
        <taxon>Brachycera</taxon>
        <taxon>Muscomorpha</taxon>
        <taxon>Hippoboscoidea</taxon>
        <taxon>Glossinidae</taxon>
        <taxon>Glossina</taxon>
    </lineage>
</organism>
<proteinExistence type="predicted"/>
<name>A0A1B0A5B5_GLOPL</name>
<sequence length="161" mass="18522">MITFLRLLRTHSTSEAKCCKWNDKISSFPALVIGQKNSIKKANVPSIKFHAVQSFNGLMEKLLPVTQNRAEFIKFLDTPLWLIVTSLHFLSRQETTPVPTNYGKKMRSFNFGIKNSFQGEYKFPIGEHKLMAAFKVRFKVGNCYLRSNCPHVNLKSEKTYS</sequence>
<protein>
    <submittedName>
        <fullName evidence="1">Uncharacterized protein</fullName>
    </submittedName>
</protein>
<dbReference type="Proteomes" id="UP000092445">
    <property type="component" value="Unassembled WGS sequence"/>
</dbReference>
<reference evidence="1" key="2">
    <citation type="submission" date="2020-05" db="UniProtKB">
        <authorList>
            <consortium name="EnsemblMetazoa"/>
        </authorList>
    </citation>
    <scope>IDENTIFICATION</scope>
    <source>
        <strain evidence="1">IAEA</strain>
    </source>
</reference>
<keyword evidence="2" id="KW-1185">Reference proteome</keyword>
<reference evidence="2" key="1">
    <citation type="submission" date="2014-03" db="EMBL/GenBank/DDBJ databases">
        <authorList>
            <person name="Aksoy S."/>
            <person name="Warren W."/>
            <person name="Wilson R.K."/>
        </authorList>
    </citation>
    <scope>NUCLEOTIDE SEQUENCE [LARGE SCALE GENOMIC DNA]</scope>
    <source>
        <strain evidence="2">IAEA</strain>
    </source>
</reference>
<dbReference type="EnsemblMetazoa" id="GPAI034872-RA">
    <property type="protein sequence ID" value="GPAI034872-PA"/>
    <property type="gene ID" value="GPAI034872"/>
</dbReference>
<evidence type="ECO:0000313" key="2">
    <source>
        <dbReference type="Proteomes" id="UP000092445"/>
    </source>
</evidence>